<name>A0ABN0SXR8_9FIRM</name>
<dbReference type="RefSeq" id="WP_304987992.1">
    <property type="nucleotide sequence ID" value="NZ_BAAACR010000002.1"/>
</dbReference>
<comment type="caution">
    <text evidence="1">The sequence shown here is derived from an EMBL/GenBank/DDBJ whole genome shotgun (WGS) entry which is preliminary data.</text>
</comment>
<evidence type="ECO:0000313" key="1">
    <source>
        <dbReference type="EMBL" id="GAA0205586.1"/>
    </source>
</evidence>
<evidence type="ECO:0000313" key="2">
    <source>
        <dbReference type="Proteomes" id="UP001500399"/>
    </source>
</evidence>
<dbReference type="Proteomes" id="UP001500399">
    <property type="component" value="Unassembled WGS sequence"/>
</dbReference>
<accession>A0ABN0SXR8</accession>
<gene>
    <name evidence="1" type="ORF">GCM10008919_06120</name>
</gene>
<proteinExistence type="predicted"/>
<keyword evidence="2" id="KW-1185">Reference proteome</keyword>
<organism evidence="1 2">
    <name type="scientific">Selenomonas dianae</name>
    <dbReference type="NCBI Taxonomy" id="135079"/>
    <lineage>
        <taxon>Bacteria</taxon>
        <taxon>Bacillati</taxon>
        <taxon>Bacillota</taxon>
        <taxon>Negativicutes</taxon>
        <taxon>Selenomonadales</taxon>
        <taxon>Selenomonadaceae</taxon>
        <taxon>Selenomonas</taxon>
    </lineage>
</organism>
<dbReference type="EMBL" id="BAAACR010000002">
    <property type="protein sequence ID" value="GAA0205586.1"/>
    <property type="molecule type" value="Genomic_DNA"/>
</dbReference>
<reference evidence="1 2" key="1">
    <citation type="journal article" date="2019" name="Int. J. Syst. Evol. Microbiol.">
        <title>The Global Catalogue of Microorganisms (GCM) 10K type strain sequencing project: providing services to taxonomists for standard genome sequencing and annotation.</title>
        <authorList>
            <consortium name="The Broad Institute Genomics Platform"/>
            <consortium name="The Broad Institute Genome Sequencing Center for Infectious Disease"/>
            <person name="Wu L."/>
            <person name="Ma J."/>
        </authorList>
    </citation>
    <scope>NUCLEOTIDE SEQUENCE [LARGE SCALE GENOMIC DNA]</scope>
    <source>
        <strain evidence="1 2">JCM 8542</strain>
    </source>
</reference>
<sequence>MTANEQEMLRLYNFLPEVDQDFALAFMKKLVLAWDPDFTKLTPMERADLESARADFENDRAVLMEDINWD</sequence>
<protein>
    <submittedName>
        <fullName evidence="1">Uncharacterized protein</fullName>
    </submittedName>
</protein>